<comment type="subcellular location">
    <subcellularLocation>
        <location evidence="1 7">Cell membrane</location>
        <topology evidence="1 7">Multi-pass membrane protein</topology>
    </subcellularLocation>
</comment>
<evidence type="ECO:0000259" key="8">
    <source>
        <dbReference type="Pfam" id="PF09335"/>
    </source>
</evidence>
<dbReference type="InterPro" id="IPR032818">
    <property type="entry name" value="DedA-like"/>
</dbReference>
<dbReference type="InterPro" id="IPR032816">
    <property type="entry name" value="VTT_dom"/>
</dbReference>
<dbReference type="Pfam" id="PF09335">
    <property type="entry name" value="VTT_dom"/>
    <property type="match status" value="1"/>
</dbReference>
<dbReference type="Proteomes" id="UP001055167">
    <property type="component" value="Unassembled WGS sequence"/>
</dbReference>
<gene>
    <name evidence="9" type="primary">yabI</name>
    <name evidence="9" type="ORF">OPKNFCMD_4302</name>
</gene>
<evidence type="ECO:0000256" key="6">
    <source>
        <dbReference type="ARBA" id="ARBA00023136"/>
    </source>
</evidence>
<feature type="domain" description="VTT" evidence="8">
    <location>
        <begin position="41"/>
        <end position="165"/>
    </location>
</feature>
<reference evidence="9" key="1">
    <citation type="journal article" date="2021" name="Front. Microbiol.">
        <title>Comprehensive Comparative Genomics and Phenotyping of Methylobacterium Species.</title>
        <authorList>
            <person name="Alessa O."/>
            <person name="Ogura Y."/>
            <person name="Fujitani Y."/>
            <person name="Takami H."/>
            <person name="Hayashi T."/>
            <person name="Sahin N."/>
            <person name="Tani A."/>
        </authorList>
    </citation>
    <scope>NUCLEOTIDE SEQUENCE</scope>
    <source>
        <strain evidence="9">KCTC 52305</strain>
    </source>
</reference>
<proteinExistence type="inferred from homology"/>
<keyword evidence="3 7" id="KW-1003">Cell membrane</keyword>
<feature type="transmembrane region" description="Helical" evidence="7">
    <location>
        <begin position="60"/>
        <end position="78"/>
    </location>
</feature>
<comment type="similarity">
    <text evidence="2 7">Belongs to the DedA family.</text>
</comment>
<comment type="caution">
    <text evidence="9">The sequence shown here is derived from an EMBL/GenBank/DDBJ whole genome shotgun (WGS) entry which is preliminary data.</text>
</comment>
<name>A0ABQ4R482_9HYPH</name>
<evidence type="ECO:0000313" key="9">
    <source>
        <dbReference type="EMBL" id="GJD51547.1"/>
    </source>
</evidence>
<keyword evidence="4 7" id="KW-0812">Transmembrane</keyword>
<keyword evidence="6 7" id="KW-0472">Membrane</keyword>
<keyword evidence="10" id="KW-1185">Reference proteome</keyword>
<evidence type="ECO:0000256" key="5">
    <source>
        <dbReference type="ARBA" id="ARBA00022989"/>
    </source>
</evidence>
<dbReference type="PANTHER" id="PTHR30353:SF15">
    <property type="entry name" value="INNER MEMBRANE PROTEIN YABI"/>
    <property type="match status" value="1"/>
</dbReference>
<accession>A0ABQ4R482</accession>
<feature type="transmembrane region" description="Helical" evidence="7">
    <location>
        <begin position="153"/>
        <end position="171"/>
    </location>
</feature>
<sequence>MDFETLRTTVLDFLRDHQAWAPAVTGIIAFCESLAVLSLLVPATVILLGIGALIGAGGLPFWPVMLGAALGAILGDWLSYEIGRYFQEGTKRIWPLTRYPGMVEKGEAFCRRWGAWGIFLGRFVGPARAVVPLVAGVAALPRLPFQVANLTSAFVWAFVWLAPGAGLLGVLRPS</sequence>
<dbReference type="PANTHER" id="PTHR30353">
    <property type="entry name" value="INNER MEMBRANE PROTEIN DEDA-RELATED"/>
    <property type="match status" value="1"/>
</dbReference>
<evidence type="ECO:0000256" key="7">
    <source>
        <dbReference type="RuleBase" id="RU367016"/>
    </source>
</evidence>
<dbReference type="RefSeq" id="WP_128563486.1">
    <property type="nucleotide sequence ID" value="NZ_BPQH01000014.1"/>
</dbReference>
<evidence type="ECO:0000256" key="1">
    <source>
        <dbReference type="ARBA" id="ARBA00004651"/>
    </source>
</evidence>
<evidence type="ECO:0000256" key="2">
    <source>
        <dbReference type="ARBA" id="ARBA00010792"/>
    </source>
</evidence>
<organism evidence="9 10">
    <name type="scientific">Methylobacterium crusticola</name>
    <dbReference type="NCBI Taxonomy" id="1697972"/>
    <lineage>
        <taxon>Bacteria</taxon>
        <taxon>Pseudomonadati</taxon>
        <taxon>Pseudomonadota</taxon>
        <taxon>Alphaproteobacteria</taxon>
        <taxon>Hyphomicrobiales</taxon>
        <taxon>Methylobacteriaceae</taxon>
        <taxon>Methylobacterium</taxon>
    </lineage>
</organism>
<reference evidence="9" key="2">
    <citation type="submission" date="2021-08" db="EMBL/GenBank/DDBJ databases">
        <authorList>
            <person name="Tani A."/>
            <person name="Ola A."/>
            <person name="Ogura Y."/>
            <person name="Katsura K."/>
            <person name="Hayashi T."/>
        </authorList>
    </citation>
    <scope>NUCLEOTIDE SEQUENCE</scope>
    <source>
        <strain evidence="9">KCTC 52305</strain>
    </source>
</reference>
<protein>
    <submittedName>
        <fullName evidence="9">Inner membrane protein YabI</fullName>
    </submittedName>
</protein>
<evidence type="ECO:0000256" key="4">
    <source>
        <dbReference type="ARBA" id="ARBA00022692"/>
    </source>
</evidence>
<feature type="transmembrane region" description="Helical" evidence="7">
    <location>
        <begin position="21"/>
        <end position="54"/>
    </location>
</feature>
<keyword evidence="5 7" id="KW-1133">Transmembrane helix</keyword>
<evidence type="ECO:0000313" key="10">
    <source>
        <dbReference type="Proteomes" id="UP001055167"/>
    </source>
</evidence>
<dbReference type="EMBL" id="BPQH01000014">
    <property type="protein sequence ID" value="GJD51547.1"/>
    <property type="molecule type" value="Genomic_DNA"/>
</dbReference>
<evidence type="ECO:0000256" key="3">
    <source>
        <dbReference type="ARBA" id="ARBA00022475"/>
    </source>
</evidence>
<feature type="transmembrane region" description="Helical" evidence="7">
    <location>
        <begin position="119"/>
        <end position="141"/>
    </location>
</feature>